<evidence type="ECO:0000313" key="9">
    <source>
        <dbReference type="Proteomes" id="UP000809789"/>
    </source>
</evidence>
<feature type="transmembrane region" description="Helical" evidence="6">
    <location>
        <begin position="618"/>
        <end position="637"/>
    </location>
</feature>
<comment type="subcellular location">
    <subcellularLocation>
        <location evidence="1">Membrane</location>
        <topology evidence="1">Multi-pass membrane protein</topology>
    </subcellularLocation>
</comment>
<keyword evidence="2 6" id="KW-0812">Transmembrane</keyword>
<feature type="region of interest" description="Disordered" evidence="5">
    <location>
        <begin position="729"/>
        <end position="802"/>
    </location>
</feature>
<gene>
    <name evidence="8" type="ORF">KVT40_000638</name>
</gene>
<dbReference type="InterPro" id="IPR005828">
    <property type="entry name" value="MFS_sugar_transport-like"/>
</dbReference>
<evidence type="ECO:0000256" key="3">
    <source>
        <dbReference type="ARBA" id="ARBA00022989"/>
    </source>
</evidence>
<reference evidence="8" key="1">
    <citation type="submission" date="2021-07" db="EMBL/GenBank/DDBJ databases">
        <title>Elsinoe batatas strain:CRI-CJ2 Genome sequencing and assembly.</title>
        <authorList>
            <person name="Huang L."/>
        </authorList>
    </citation>
    <scope>NUCLEOTIDE SEQUENCE</scope>
    <source>
        <strain evidence="8">CRI-CJ2</strain>
    </source>
</reference>
<dbReference type="InterPro" id="IPR020846">
    <property type="entry name" value="MFS_dom"/>
</dbReference>
<evidence type="ECO:0000256" key="4">
    <source>
        <dbReference type="ARBA" id="ARBA00023136"/>
    </source>
</evidence>
<organism evidence="8 9">
    <name type="scientific">Elsinoe batatas</name>
    <dbReference type="NCBI Taxonomy" id="2601811"/>
    <lineage>
        <taxon>Eukaryota</taxon>
        <taxon>Fungi</taxon>
        <taxon>Dikarya</taxon>
        <taxon>Ascomycota</taxon>
        <taxon>Pezizomycotina</taxon>
        <taxon>Dothideomycetes</taxon>
        <taxon>Dothideomycetidae</taxon>
        <taxon>Myriangiales</taxon>
        <taxon>Elsinoaceae</taxon>
        <taxon>Elsinoe</taxon>
    </lineage>
</organism>
<dbReference type="Pfam" id="PF00083">
    <property type="entry name" value="Sugar_tr"/>
    <property type="match status" value="2"/>
</dbReference>
<evidence type="ECO:0000256" key="2">
    <source>
        <dbReference type="ARBA" id="ARBA00022692"/>
    </source>
</evidence>
<feature type="transmembrane region" description="Helical" evidence="6">
    <location>
        <begin position="583"/>
        <end position="606"/>
    </location>
</feature>
<protein>
    <recommendedName>
        <fullName evidence="7">Major facilitator superfamily (MFS) profile domain-containing protein</fullName>
    </recommendedName>
</protein>
<dbReference type="EMBL" id="JAESVG020000001">
    <property type="protein sequence ID" value="KAG8631498.1"/>
    <property type="molecule type" value="Genomic_DNA"/>
</dbReference>
<name>A0A8K0PLB1_9PEZI</name>
<keyword evidence="4 6" id="KW-0472">Membrane</keyword>
<keyword evidence="3 6" id="KW-1133">Transmembrane helix</keyword>
<accession>A0A8K0PLB1</accession>
<feature type="transmembrane region" description="Helical" evidence="6">
    <location>
        <begin position="279"/>
        <end position="298"/>
    </location>
</feature>
<feature type="transmembrane region" description="Helical" evidence="6">
    <location>
        <begin position="382"/>
        <end position="404"/>
    </location>
</feature>
<evidence type="ECO:0000259" key="7">
    <source>
        <dbReference type="PROSITE" id="PS50850"/>
    </source>
</evidence>
<evidence type="ECO:0000256" key="1">
    <source>
        <dbReference type="ARBA" id="ARBA00004141"/>
    </source>
</evidence>
<evidence type="ECO:0000313" key="8">
    <source>
        <dbReference type="EMBL" id="KAG8631498.1"/>
    </source>
</evidence>
<dbReference type="PANTHER" id="PTHR24064">
    <property type="entry name" value="SOLUTE CARRIER FAMILY 22 MEMBER"/>
    <property type="match status" value="1"/>
</dbReference>
<dbReference type="Gene3D" id="1.20.1250.20">
    <property type="entry name" value="MFS general substrate transporter like domains"/>
    <property type="match status" value="1"/>
</dbReference>
<feature type="transmembrane region" description="Helical" evidence="6">
    <location>
        <begin position="420"/>
        <end position="439"/>
    </location>
</feature>
<dbReference type="GO" id="GO:0016020">
    <property type="term" value="C:membrane"/>
    <property type="evidence" value="ECO:0007669"/>
    <property type="project" value="UniProtKB-SubCell"/>
</dbReference>
<dbReference type="SUPFAM" id="SSF103473">
    <property type="entry name" value="MFS general substrate transporter"/>
    <property type="match status" value="1"/>
</dbReference>
<feature type="transmembrane region" description="Helical" evidence="6">
    <location>
        <begin position="515"/>
        <end position="539"/>
    </location>
</feature>
<feature type="transmembrane region" description="Helical" evidence="6">
    <location>
        <begin position="551"/>
        <end position="571"/>
    </location>
</feature>
<keyword evidence="9" id="KW-1185">Reference proteome</keyword>
<comment type="caution">
    <text evidence="8">The sequence shown here is derived from an EMBL/GenBank/DDBJ whole genome shotgun (WGS) entry which is preliminary data.</text>
</comment>
<feature type="transmembrane region" description="Helical" evidence="6">
    <location>
        <begin position="643"/>
        <end position="661"/>
    </location>
</feature>
<feature type="transmembrane region" description="Helical" evidence="6">
    <location>
        <begin position="305"/>
        <end position="323"/>
    </location>
</feature>
<dbReference type="Proteomes" id="UP000809789">
    <property type="component" value="Unassembled WGS sequence"/>
</dbReference>
<dbReference type="OrthoDB" id="433512at2759"/>
<feature type="compositionally biased region" description="Basic and acidic residues" evidence="5">
    <location>
        <begin position="775"/>
        <end position="787"/>
    </location>
</feature>
<evidence type="ECO:0000256" key="6">
    <source>
        <dbReference type="SAM" id="Phobius"/>
    </source>
</evidence>
<evidence type="ECO:0000256" key="5">
    <source>
        <dbReference type="SAM" id="MobiDB-lite"/>
    </source>
</evidence>
<proteinExistence type="predicted"/>
<feature type="compositionally biased region" description="Basic and acidic residues" evidence="5">
    <location>
        <begin position="729"/>
        <end position="743"/>
    </location>
</feature>
<dbReference type="GO" id="GO:0022857">
    <property type="term" value="F:transmembrane transporter activity"/>
    <property type="evidence" value="ECO:0007669"/>
    <property type="project" value="InterPro"/>
</dbReference>
<dbReference type="InterPro" id="IPR036259">
    <property type="entry name" value="MFS_trans_sf"/>
</dbReference>
<feature type="domain" description="Major facilitator superfamily (MFS) profile" evidence="7">
    <location>
        <begin position="229"/>
        <end position="665"/>
    </location>
</feature>
<dbReference type="AlphaFoldDB" id="A0A8K0PLB1"/>
<sequence length="802" mass="90168">MNVRIRDVELWPRTLSHLPDLTYSRPTTMGSDTPPCHGSFSSPDKSYRRSTFSTLLQPRCRPFHLLHLFARSIGHIGLERTVGLVFLCSLPPSFWHSSPLPPANCAGLTTYLITTSVLPHQSHLTTMDSIRDYGAAAPHGPNMTGHHVATANFADFANMSEKEATVFQSLLRPDDSYDENGTYWADMPLRQRMAFVSKVDRQEAKKETKSIWAMMKKDPLSPLGYYVRNMVIPGAGLLLEGYVLFSIGNVKPLLAAVFPSCWGKNPTDCDITWVRSVEYLEICGIIVGQILVGIIGDWVGRRWGLIQDALIMFVGLLMLTASWGVTLNGWVICYVWSLFFYGIGVGGEYPMTATSGMENAVGSGKVSTRDDRLHRGRKVTSAFLMQGWGQFSNQVVLILLLLIFHHGSGNPPYSKLSAQWTFRVSFAIPAVGTLWLVYYRTFKMRSASKQLALAKKKSKVTGYDSQSLKLTLKYFGPRLLATAGAWFANDVFFYGNKLFQDEFIAVLIPGNKSVMVGWLYNLINVGVSLCGYYLASFFIDNKLYGRRTMMNVGFLMDFICFIIPAFDFGYFTSRRGVHAFQALYFLSSFFNQFGPNSVTFIVAAEVYPTPIRATAHGFSAAVGKLGALLAAVLYNYIDTQTKFYVVPWFGLAGLILTFLFLPDTTGLDLKEQERRWAFIRAGREEDYHGIAIHPRHLSYWERWRGAGRNYDAQKDYEQRVEEMRSEWEEAQRRKAEEKERREEGEEGEDWHSELSGFFQRTKGSSTLMGSPGISAKEKGQVGTEDKGGSASGSEEDEKRGLN</sequence>
<dbReference type="PROSITE" id="PS50850">
    <property type="entry name" value="MFS"/>
    <property type="match status" value="1"/>
</dbReference>